<dbReference type="Proteomes" id="UP001172687">
    <property type="component" value="Unassembled WGS sequence"/>
</dbReference>
<organism evidence="2 3">
    <name type="scientific">Mycolicibacterium austroafricanum</name>
    <name type="common">Mycobacterium austroafricanum</name>
    <dbReference type="NCBI Taxonomy" id="39687"/>
    <lineage>
        <taxon>Bacteria</taxon>
        <taxon>Bacillati</taxon>
        <taxon>Actinomycetota</taxon>
        <taxon>Actinomycetes</taxon>
        <taxon>Mycobacteriales</taxon>
        <taxon>Mycobacteriaceae</taxon>
        <taxon>Mycolicibacterium</taxon>
    </lineage>
</organism>
<feature type="domain" description="STAS" evidence="1">
    <location>
        <begin position="33"/>
        <end position="140"/>
    </location>
</feature>
<sequence>MGSIAVPNAKILFLHPARTRPGQDVGSERADGVAVSVQHLPAIAIARVSGNIDGPNTARWAASFDRLIAQGLPYIVDLTGVDVVDRDGIRALLRLRRQCVNARRAWVLVVSTSTRMAVPAAQLSQRLPIAASMSDALDQFATAQQLPASSPRITAREVTRC</sequence>
<dbReference type="Gene3D" id="3.30.750.24">
    <property type="entry name" value="STAS domain"/>
    <property type="match status" value="1"/>
</dbReference>
<dbReference type="CDD" id="cd07043">
    <property type="entry name" value="STAS_anti-anti-sigma_factors"/>
    <property type="match status" value="1"/>
</dbReference>
<keyword evidence="3" id="KW-1185">Reference proteome</keyword>
<gene>
    <name evidence="2" type="ORF">QYF68_05290</name>
</gene>
<comment type="caution">
    <text evidence="2">The sequence shown here is derived from an EMBL/GenBank/DDBJ whole genome shotgun (WGS) entry which is preliminary data.</text>
</comment>
<dbReference type="RefSeq" id="WP_084055202.1">
    <property type="nucleotide sequence ID" value="NZ_JAUHTC010000022.1"/>
</dbReference>
<protein>
    <submittedName>
        <fullName evidence="2">STAS domain-containing protein</fullName>
    </submittedName>
</protein>
<reference evidence="2" key="1">
    <citation type="submission" date="2023-07" db="EMBL/GenBank/DDBJ databases">
        <title>Degradation of tert-butanol by M. austroafricanum TBA100.</title>
        <authorList>
            <person name="Helbich S."/>
            <person name="Vainshtein Y."/>
        </authorList>
    </citation>
    <scope>NUCLEOTIDE SEQUENCE</scope>
    <source>
        <strain evidence="2">TBA100</strain>
    </source>
</reference>
<accession>A0ABT8H902</accession>
<dbReference type="Pfam" id="PF01740">
    <property type="entry name" value="STAS"/>
    <property type="match status" value="1"/>
</dbReference>
<dbReference type="InterPro" id="IPR036513">
    <property type="entry name" value="STAS_dom_sf"/>
</dbReference>
<proteinExistence type="predicted"/>
<dbReference type="InterPro" id="IPR002645">
    <property type="entry name" value="STAS_dom"/>
</dbReference>
<dbReference type="PROSITE" id="PS50801">
    <property type="entry name" value="STAS"/>
    <property type="match status" value="1"/>
</dbReference>
<evidence type="ECO:0000313" key="2">
    <source>
        <dbReference type="EMBL" id="MDN4517238.1"/>
    </source>
</evidence>
<dbReference type="EMBL" id="JAUHTC010000022">
    <property type="protein sequence ID" value="MDN4517238.1"/>
    <property type="molecule type" value="Genomic_DNA"/>
</dbReference>
<dbReference type="SUPFAM" id="SSF52091">
    <property type="entry name" value="SpoIIaa-like"/>
    <property type="match status" value="1"/>
</dbReference>
<name>A0ABT8H902_MYCAO</name>
<evidence type="ECO:0000313" key="3">
    <source>
        <dbReference type="Proteomes" id="UP001172687"/>
    </source>
</evidence>
<evidence type="ECO:0000259" key="1">
    <source>
        <dbReference type="PROSITE" id="PS50801"/>
    </source>
</evidence>